<sequence length="130" mass="14123">MIDSALGDIKALFLKSGINDIHIEITWVNQCFDPSLFPINPSDEIARAFEKKKLEVLKCIMSELGGNCRMAALVNVGLTKERTTPAVVVDVKPATVANWGGITRKVQGVFNPRGPAGEIGVEFLPGIFRV</sequence>
<dbReference type="Proteomes" id="UP001610335">
    <property type="component" value="Unassembled WGS sequence"/>
</dbReference>
<evidence type="ECO:0000313" key="1">
    <source>
        <dbReference type="EMBL" id="KAL2823313.1"/>
    </source>
</evidence>
<organism evidence="1 2">
    <name type="scientific">Aspergillus cavernicola</name>
    <dbReference type="NCBI Taxonomy" id="176166"/>
    <lineage>
        <taxon>Eukaryota</taxon>
        <taxon>Fungi</taxon>
        <taxon>Dikarya</taxon>
        <taxon>Ascomycota</taxon>
        <taxon>Pezizomycotina</taxon>
        <taxon>Eurotiomycetes</taxon>
        <taxon>Eurotiomycetidae</taxon>
        <taxon>Eurotiales</taxon>
        <taxon>Aspergillaceae</taxon>
        <taxon>Aspergillus</taxon>
        <taxon>Aspergillus subgen. Nidulantes</taxon>
    </lineage>
</organism>
<keyword evidence="2" id="KW-1185">Reference proteome</keyword>
<reference evidence="1 2" key="1">
    <citation type="submission" date="2024-07" db="EMBL/GenBank/DDBJ databases">
        <title>Section-level genome sequencing and comparative genomics of Aspergillus sections Usti and Cavernicolus.</title>
        <authorList>
            <consortium name="Lawrence Berkeley National Laboratory"/>
            <person name="Nybo J.L."/>
            <person name="Vesth T.C."/>
            <person name="Theobald S."/>
            <person name="Frisvad J.C."/>
            <person name="Larsen T.O."/>
            <person name="Kjaerboelling I."/>
            <person name="Rothschild-Mancinelli K."/>
            <person name="Lyhne E.K."/>
            <person name="Kogle M.E."/>
            <person name="Barry K."/>
            <person name="Clum A."/>
            <person name="Na H."/>
            <person name="Ledsgaard L."/>
            <person name="Lin J."/>
            <person name="Lipzen A."/>
            <person name="Kuo A."/>
            <person name="Riley R."/>
            <person name="Mondo S."/>
            <person name="LaButti K."/>
            <person name="Haridas S."/>
            <person name="Pangalinan J."/>
            <person name="Salamov A.A."/>
            <person name="Simmons B.A."/>
            <person name="Magnuson J.K."/>
            <person name="Chen J."/>
            <person name="Drula E."/>
            <person name="Henrissat B."/>
            <person name="Wiebenga A."/>
            <person name="Lubbers R.J."/>
            <person name="Gomes A.C."/>
            <person name="Makela M.R."/>
            <person name="Stajich J."/>
            <person name="Grigoriev I.V."/>
            <person name="Mortensen U.H."/>
            <person name="De vries R.P."/>
            <person name="Baker S.E."/>
            <person name="Andersen M.R."/>
        </authorList>
    </citation>
    <scope>NUCLEOTIDE SEQUENCE [LARGE SCALE GENOMIC DNA]</scope>
    <source>
        <strain evidence="1 2">CBS 600.67</strain>
    </source>
</reference>
<name>A0ABR4I6D4_9EURO</name>
<proteinExistence type="predicted"/>
<protein>
    <submittedName>
        <fullName evidence="1">Uncharacterized protein</fullName>
    </submittedName>
</protein>
<accession>A0ABR4I6D4</accession>
<comment type="caution">
    <text evidence="1">The sequence shown here is derived from an EMBL/GenBank/DDBJ whole genome shotgun (WGS) entry which is preliminary data.</text>
</comment>
<evidence type="ECO:0000313" key="2">
    <source>
        <dbReference type="Proteomes" id="UP001610335"/>
    </source>
</evidence>
<gene>
    <name evidence="1" type="ORF">BDW59DRAFT_163473</name>
</gene>
<dbReference type="EMBL" id="JBFXLS010000054">
    <property type="protein sequence ID" value="KAL2823313.1"/>
    <property type="molecule type" value="Genomic_DNA"/>
</dbReference>